<reference evidence="2" key="1">
    <citation type="submission" date="2018-05" db="EMBL/GenBank/DDBJ databases">
        <authorList>
            <person name="Lanie J.A."/>
            <person name="Ng W.-L."/>
            <person name="Kazmierczak K.M."/>
            <person name="Andrzejewski T.M."/>
            <person name="Davidsen T.M."/>
            <person name="Wayne K.J."/>
            <person name="Tettelin H."/>
            <person name="Glass J.I."/>
            <person name="Rusch D."/>
            <person name="Podicherti R."/>
            <person name="Tsui H.-C.T."/>
            <person name="Winkler M.E."/>
        </authorList>
    </citation>
    <scope>NUCLEOTIDE SEQUENCE</scope>
</reference>
<evidence type="ECO:0000256" key="1">
    <source>
        <dbReference type="SAM" id="MobiDB-lite"/>
    </source>
</evidence>
<evidence type="ECO:0000313" key="2">
    <source>
        <dbReference type="EMBL" id="SVA49734.1"/>
    </source>
</evidence>
<name>A0A381WB80_9ZZZZ</name>
<organism evidence="2">
    <name type="scientific">marine metagenome</name>
    <dbReference type="NCBI Taxonomy" id="408172"/>
    <lineage>
        <taxon>unclassified sequences</taxon>
        <taxon>metagenomes</taxon>
        <taxon>ecological metagenomes</taxon>
    </lineage>
</organism>
<protein>
    <submittedName>
        <fullName evidence="2">Uncharacterized protein</fullName>
    </submittedName>
</protein>
<gene>
    <name evidence="2" type="ORF">METZ01_LOCUS102588</name>
</gene>
<proteinExistence type="predicted"/>
<dbReference type="AlphaFoldDB" id="A0A381WB80"/>
<accession>A0A381WB80</accession>
<feature type="region of interest" description="Disordered" evidence="1">
    <location>
        <begin position="1"/>
        <end position="27"/>
    </location>
</feature>
<dbReference type="EMBL" id="UINC01011249">
    <property type="protein sequence ID" value="SVA49734.1"/>
    <property type="molecule type" value="Genomic_DNA"/>
</dbReference>
<sequence>MSQTELTRRENKKRKPGRPRTIEAGHTSITMRVDLKERLDAKAKIYSKKIGFIVSRQQFVEVMLNKWVDE</sequence>